<keyword evidence="2" id="KW-1133">Transmembrane helix</keyword>
<gene>
    <name evidence="3" type="ORF">EWM64_g10165</name>
</gene>
<dbReference type="GO" id="GO:0005783">
    <property type="term" value="C:endoplasmic reticulum"/>
    <property type="evidence" value="ECO:0007669"/>
    <property type="project" value="TreeGrafter"/>
</dbReference>
<evidence type="ECO:0000256" key="2">
    <source>
        <dbReference type="SAM" id="Phobius"/>
    </source>
</evidence>
<dbReference type="PANTHER" id="PTHR13315">
    <property type="entry name" value="METALLO PHOSPHOESTERASE RELATED"/>
    <property type="match status" value="1"/>
</dbReference>
<dbReference type="GO" id="GO:0006506">
    <property type="term" value="P:GPI anchor biosynthetic process"/>
    <property type="evidence" value="ECO:0007669"/>
    <property type="project" value="InterPro"/>
</dbReference>
<evidence type="ECO:0000313" key="4">
    <source>
        <dbReference type="Proteomes" id="UP000298061"/>
    </source>
</evidence>
<sequence>MLLENFRPSIIFSGDDHDYCEYAHSLPFDDDHPISPSRVREVSIKSFSMAMGIHHPGFHLLSLLNPDPLQENPAEQRTFADRPCFLPDQIRVYLSLYAPLFIATLLLVLHHSMRAP</sequence>
<dbReference type="InterPro" id="IPR033308">
    <property type="entry name" value="PGAP5/Cdc1/Ted1"/>
</dbReference>
<dbReference type="EMBL" id="SFCI01002488">
    <property type="protein sequence ID" value="TFY73846.1"/>
    <property type="molecule type" value="Genomic_DNA"/>
</dbReference>
<dbReference type="AlphaFoldDB" id="A0A4Y9ZGF1"/>
<evidence type="ECO:0000256" key="1">
    <source>
        <dbReference type="ARBA" id="ARBA00023136"/>
    </source>
</evidence>
<keyword evidence="2" id="KW-0812">Transmembrane</keyword>
<dbReference type="STRING" id="135208.A0A4Y9ZGF1"/>
<keyword evidence="4" id="KW-1185">Reference proteome</keyword>
<accession>A0A4Y9ZGF1</accession>
<reference evidence="3 4" key="1">
    <citation type="submission" date="2019-02" db="EMBL/GenBank/DDBJ databases">
        <title>Genome sequencing of the rare red list fungi Hericium alpestre (H. flagellum).</title>
        <authorList>
            <person name="Buettner E."/>
            <person name="Kellner H."/>
        </authorList>
    </citation>
    <scope>NUCLEOTIDE SEQUENCE [LARGE SCALE GENOMIC DNA]</scope>
    <source>
        <strain evidence="3 4">DSM 108284</strain>
    </source>
</reference>
<evidence type="ECO:0000313" key="3">
    <source>
        <dbReference type="EMBL" id="TFY73846.1"/>
    </source>
</evidence>
<feature type="non-terminal residue" evidence="3">
    <location>
        <position position="116"/>
    </location>
</feature>
<feature type="transmembrane region" description="Helical" evidence="2">
    <location>
        <begin position="90"/>
        <end position="109"/>
    </location>
</feature>
<keyword evidence="1 2" id="KW-0472">Membrane</keyword>
<dbReference type="OrthoDB" id="5977743at2759"/>
<organism evidence="3 4">
    <name type="scientific">Hericium alpestre</name>
    <dbReference type="NCBI Taxonomy" id="135208"/>
    <lineage>
        <taxon>Eukaryota</taxon>
        <taxon>Fungi</taxon>
        <taxon>Dikarya</taxon>
        <taxon>Basidiomycota</taxon>
        <taxon>Agaricomycotina</taxon>
        <taxon>Agaricomycetes</taxon>
        <taxon>Russulales</taxon>
        <taxon>Hericiaceae</taxon>
        <taxon>Hericium</taxon>
    </lineage>
</organism>
<evidence type="ECO:0008006" key="5">
    <source>
        <dbReference type="Google" id="ProtNLM"/>
    </source>
</evidence>
<dbReference type="GO" id="GO:0016020">
    <property type="term" value="C:membrane"/>
    <property type="evidence" value="ECO:0007669"/>
    <property type="project" value="GOC"/>
</dbReference>
<comment type="caution">
    <text evidence="3">The sequence shown here is derived from an EMBL/GenBank/DDBJ whole genome shotgun (WGS) entry which is preliminary data.</text>
</comment>
<dbReference type="Proteomes" id="UP000298061">
    <property type="component" value="Unassembled WGS sequence"/>
</dbReference>
<dbReference type="PANTHER" id="PTHR13315:SF4">
    <property type="entry name" value="METALLOPHOSPHOESTERASE, ISOFORM E"/>
    <property type="match status" value="1"/>
</dbReference>
<protein>
    <recommendedName>
        <fullName evidence="5">PhoD-like phosphatase metallophosphatase domain-containing protein</fullName>
    </recommendedName>
</protein>
<proteinExistence type="predicted"/>
<name>A0A4Y9ZGF1_9AGAM</name>